<evidence type="ECO:0000313" key="3">
    <source>
        <dbReference type="Proteomes" id="UP000799324"/>
    </source>
</evidence>
<dbReference type="Proteomes" id="UP000799324">
    <property type="component" value="Unassembled WGS sequence"/>
</dbReference>
<protein>
    <submittedName>
        <fullName evidence="2">Uncharacterized protein</fullName>
    </submittedName>
</protein>
<dbReference type="EMBL" id="MU004419">
    <property type="protein sequence ID" value="KAF2651710.1"/>
    <property type="molecule type" value="Genomic_DNA"/>
</dbReference>
<dbReference type="OrthoDB" id="4159781at2759"/>
<reference evidence="2" key="1">
    <citation type="journal article" date="2020" name="Stud. Mycol.">
        <title>101 Dothideomycetes genomes: a test case for predicting lifestyles and emergence of pathogens.</title>
        <authorList>
            <person name="Haridas S."/>
            <person name="Albert R."/>
            <person name="Binder M."/>
            <person name="Bloem J."/>
            <person name="Labutti K."/>
            <person name="Salamov A."/>
            <person name="Andreopoulos B."/>
            <person name="Baker S."/>
            <person name="Barry K."/>
            <person name="Bills G."/>
            <person name="Bluhm B."/>
            <person name="Cannon C."/>
            <person name="Castanera R."/>
            <person name="Culley D."/>
            <person name="Daum C."/>
            <person name="Ezra D."/>
            <person name="Gonzalez J."/>
            <person name="Henrissat B."/>
            <person name="Kuo A."/>
            <person name="Liang C."/>
            <person name="Lipzen A."/>
            <person name="Lutzoni F."/>
            <person name="Magnuson J."/>
            <person name="Mondo S."/>
            <person name="Nolan M."/>
            <person name="Ohm R."/>
            <person name="Pangilinan J."/>
            <person name="Park H.-J."/>
            <person name="Ramirez L."/>
            <person name="Alfaro M."/>
            <person name="Sun H."/>
            <person name="Tritt A."/>
            <person name="Yoshinaga Y."/>
            <person name="Zwiers L.-H."/>
            <person name="Turgeon B."/>
            <person name="Goodwin S."/>
            <person name="Spatafora J."/>
            <person name="Crous P."/>
            <person name="Grigoriev I."/>
        </authorList>
    </citation>
    <scope>NUCLEOTIDE SEQUENCE</scope>
    <source>
        <strain evidence="2">CBS 122681</strain>
    </source>
</reference>
<feature type="compositionally biased region" description="Basic residues" evidence="1">
    <location>
        <begin position="28"/>
        <end position="38"/>
    </location>
</feature>
<gene>
    <name evidence="2" type="ORF">K491DRAFT_84284</name>
</gene>
<feature type="region of interest" description="Disordered" evidence="1">
    <location>
        <begin position="1"/>
        <end position="58"/>
    </location>
</feature>
<feature type="compositionally biased region" description="Basic and acidic residues" evidence="1">
    <location>
        <begin position="11"/>
        <end position="27"/>
    </location>
</feature>
<name>A0A6A6SVV6_9PLEO</name>
<keyword evidence="3" id="KW-1185">Reference proteome</keyword>
<dbReference type="AlphaFoldDB" id="A0A6A6SVV6"/>
<proteinExistence type="predicted"/>
<sequence>MNFTFVTHKGARPERSELVKSHVMRESQRRRKEARKHQTRSENVPQRSQSAEDASPMVNSNYHETTEASLEFTARTTTVVDRTNWEPSDPATYSEFLAGLRTCQGLWDGPQNSDSLEPAVIDMTPWSEEPFILYHSFETSPVLSGHTSLDPTLTVSPVEHLPSLSYFDQLGAGTTLDTQWTLSQSLEQNSQMTDCHENSPLLCGANPMQSNPHDYWLQATGSRQKILFCASLYYRAIKDILQGKKGDGHDHSQTRTLHSINRALADPSMRPSEDAIAAVISLCIYENVLGSEDVVTHLEGLQQMINMKESNDNLSPDKWQYMVEMANLQDMIHACSSNVEPFMFDITSPSLRDMRSEKFEYFYPQSPLRVVNDARFTQPPTELRSSFQVLADAFDGFEMLCIETFDEDTANAEANTFQERREKFLEVLHQKGTGADEDAEFPLVELKARDAVSTAARIHFRACAYRIQHNEDVNEEDMRRLRRLLRSIDPRFWKVGYYVYMWILLTGAAASHGHPRHRPYFVSELMRLGLSIGFFDWKSFRLIMGNFLWLQRFLQRDEQQRHAETSRDAIHNF</sequence>
<accession>A0A6A6SVV6</accession>
<evidence type="ECO:0000256" key="1">
    <source>
        <dbReference type="SAM" id="MobiDB-lite"/>
    </source>
</evidence>
<feature type="compositionally biased region" description="Polar residues" evidence="1">
    <location>
        <begin position="41"/>
        <end position="58"/>
    </location>
</feature>
<organism evidence="2 3">
    <name type="scientific">Lophiostoma macrostomum CBS 122681</name>
    <dbReference type="NCBI Taxonomy" id="1314788"/>
    <lineage>
        <taxon>Eukaryota</taxon>
        <taxon>Fungi</taxon>
        <taxon>Dikarya</taxon>
        <taxon>Ascomycota</taxon>
        <taxon>Pezizomycotina</taxon>
        <taxon>Dothideomycetes</taxon>
        <taxon>Pleosporomycetidae</taxon>
        <taxon>Pleosporales</taxon>
        <taxon>Lophiostomataceae</taxon>
        <taxon>Lophiostoma</taxon>
    </lineage>
</organism>
<evidence type="ECO:0000313" key="2">
    <source>
        <dbReference type="EMBL" id="KAF2651710.1"/>
    </source>
</evidence>
<dbReference type="PANTHER" id="PTHR37540:SF5">
    <property type="entry name" value="TRANSCRIPTION FACTOR DOMAIN-CONTAINING PROTEIN"/>
    <property type="match status" value="1"/>
</dbReference>
<dbReference type="PANTHER" id="PTHR37540">
    <property type="entry name" value="TRANSCRIPTION FACTOR (ACR-2), PUTATIVE-RELATED-RELATED"/>
    <property type="match status" value="1"/>
</dbReference>